<dbReference type="InterPro" id="IPR003593">
    <property type="entry name" value="AAA+_ATPase"/>
</dbReference>
<dbReference type="InterPro" id="IPR027417">
    <property type="entry name" value="P-loop_NTPase"/>
</dbReference>
<name>A0AAD9IM09_PROWI</name>
<dbReference type="InterPro" id="IPR001270">
    <property type="entry name" value="ClpA/B"/>
</dbReference>
<dbReference type="PANTHER" id="PTHR32204:SF0">
    <property type="entry name" value="ATPASE RAVA"/>
    <property type="match status" value="1"/>
</dbReference>
<feature type="domain" description="AAA+ ATPase" evidence="1">
    <location>
        <begin position="70"/>
        <end position="216"/>
    </location>
</feature>
<dbReference type="SMART" id="SM00382">
    <property type="entry name" value="AAA"/>
    <property type="match status" value="1"/>
</dbReference>
<accession>A0AAD9IM09</accession>
<keyword evidence="3" id="KW-1185">Reference proteome</keyword>
<dbReference type="AlphaFoldDB" id="A0AAD9IM09"/>
<dbReference type="GO" id="GO:0005524">
    <property type="term" value="F:ATP binding"/>
    <property type="evidence" value="ECO:0007669"/>
    <property type="project" value="InterPro"/>
</dbReference>
<dbReference type="Pfam" id="PF20030">
    <property type="entry name" value="bpMoxR"/>
    <property type="match status" value="1"/>
</dbReference>
<reference evidence="2" key="1">
    <citation type="submission" date="2021-01" db="EMBL/GenBank/DDBJ databases">
        <authorList>
            <person name="Eckstrom K.M.E."/>
        </authorList>
    </citation>
    <scope>NUCLEOTIDE SEQUENCE</scope>
    <source>
        <strain evidence="2">UVCC 0001</strain>
    </source>
</reference>
<dbReference type="SUPFAM" id="SSF52540">
    <property type="entry name" value="P-loop containing nucleoside triphosphate hydrolases"/>
    <property type="match status" value="1"/>
</dbReference>
<dbReference type="Proteomes" id="UP001255856">
    <property type="component" value="Unassembled WGS sequence"/>
</dbReference>
<evidence type="ECO:0000313" key="3">
    <source>
        <dbReference type="Proteomes" id="UP001255856"/>
    </source>
</evidence>
<dbReference type="InterPro" id="IPR045427">
    <property type="entry name" value="MoxR"/>
</dbReference>
<dbReference type="InterPro" id="IPR041538">
    <property type="entry name" value="RavA-like_AAA_lid"/>
</dbReference>
<dbReference type="InterPro" id="IPR050513">
    <property type="entry name" value="RavA_ATPases"/>
</dbReference>
<dbReference type="PRINTS" id="PR00300">
    <property type="entry name" value="CLPPROTEASEA"/>
</dbReference>
<dbReference type="CDD" id="cd00009">
    <property type="entry name" value="AAA"/>
    <property type="match status" value="1"/>
</dbReference>
<evidence type="ECO:0000259" key="1">
    <source>
        <dbReference type="SMART" id="SM00382"/>
    </source>
</evidence>
<organism evidence="2 3">
    <name type="scientific">Prototheca wickerhamii</name>
    <dbReference type="NCBI Taxonomy" id="3111"/>
    <lineage>
        <taxon>Eukaryota</taxon>
        <taxon>Viridiplantae</taxon>
        <taxon>Chlorophyta</taxon>
        <taxon>core chlorophytes</taxon>
        <taxon>Trebouxiophyceae</taxon>
        <taxon>Chlorellales</taxon>
        <taxon>Chlorellaceae</taxon>
        <taxon>Prototheca</taxon>
    </lineage>
</organism>
<dbReference type="PANTHER" id="PTHR32204">
    <property type="entry name" value="ATPASE RAVA"/>
    <property type="match status" value="1"/>
</dbReference>
<protein>
    <recommendedName>
        <fullName evidence="1">AAA+ ATPase domain-containing protein</fullName>
    </recommendedName>
</protein>
<gene>
    <name evidence="2" type="ORF">QBZ16_002479</name>
</gene>
<dbReference type="Gene3D" id="3.40.50.300">
    <property type="entry name" value="P-loop containing nucleotide triphosphate hydrolases"/>
    <property type="match status" value="1"/>
</dbReference>
<comment type="caution">
    <text evidence="2">The sequence shown here is derived from an EMBL/GenBank/DDBJ whole genome shotgun (WGS) entry which is preliminary data.</text>
</comment>
<evidence type="ECO:0000313" key="2">
    <source>
        <dbReference type="EMBL" id="KAK2080083.1"/>
    </source>
</evidence>
<dbReference type="EMBL" id="JASFZW010000002">
    <property type="protein sequence ID" value="KAK2080083.1"/>
    <property type="molecule type" value="Genomic_DNA"/>
</dbReference>
<proteinExistence type="predicted"/>
<dbReference type="Pfam" id="PF17868">
    <property type="entry name" value="AAA_lid_8"/>
    <property type="match status" value="1"/>
</dbReference>
<sequence length="470" mass="51822">MVTARIKEEIAADCVACHESALAAAAGKARTMSEESAALVRSLQRVIETLQHGLVERDTEVRLMLLAALAQEHILLIGPPGTAKSELGRRLARLFDGVFFERLLTRFSVPEELFGPLSMKALERDEYRRQTESYLPSATVAFIDEIFKANSAILNSLLTIINERLFDNGSAREHVPLQCLVGASNELPESEELEALYDRFLIRRAVTQVSGAGLMELLGSGGPRAGSTPQLVALARPGDDSGEPPAPALLRGSGFQGLRERAAREVEVPARILQLLIDLRAHMQSEREPATYISDRRLVKAVVLLQDEHHITAWLLDHIAAEAGLRQPQFLLKSLFGRACAAAVTGKRDVDLLEEITALRTVLLRKLTDILTLIEDDVRGVSTHLWFGRADTRRFVTSLKPKLTAAAQATERLLGDVVALQHAVRAGLDSTHLADLLPTTWSEFIRNADMTDVRPLGIREIEVQRPKFSL</sequence>